<accession>A0ABQ6H0U7</accession>
<dbReference type="InterPro" id="IPR015942">
    <property type="entry name" value="Asp/Glu/hydantoin_racemase"/>
</dbReference>
<reference evidence="8 9" key="1">
    <citation type="submission" date="2023-03" db="EMBL/GenBank/DDBJ databases">
        <title>Draft genome sequence of Thalassotalea eurytherma JCM 18482T.</title>
        <authorList>
            <person name="Sawabe T."/>
        </authorList>
    </citation>
    <scope>NUCLEOTIDE SEQUENCE [LARGE SCALE GENOMIC DNA]</scope>
    <source>
        <strain evidence="8 9">JCM 18482</strain>
    </source>
</reference>
<dbReference type="InterPro" id="IPR004391">
    <property type="entry name" value="Glu_race"/>
</dbReference>
<proteinExistence type="inferred from homology"/>
<dbReference type="InterPro" id="IPR018187">
    <property type="entry name" value="Asp/Glu_racemase_AS_1"/>
</dbReference>
<feature type="binding site" evidence="7">
    <location>
        <begin position="84"/>
        <end position="85"/>
    </location>
    <ligand>
        <name>substrate</name>
    </ligand>
</feature>
<comment type="caution">
    <text evidence="8">The sequence shown here is derived from an EMBL/GenBank/DDBJ whole genome shotgun (WGS) entry which is preliminary data.</text>
</comment>
<evidence type="ECO:0000256" key="6">
    <source>
        <dbReference type="ARBA" id="ARBA00023316"/>
    </source>
</evidence>
<evidence type="ECO:0000256" key="3">
    <source>
        <dbReference type="ARBA" id="ARBA00022960"/>
    </source>
</evidence>
<comment type="catalytic activity">
    <reaction evidence="1 7">
        <text>L-glutamate = D-glutamate</text>
        <dbReference type="Rhea" id="RHEA:12813"/>
        <dbReference type="ChEBI" id="CHEBI:29985"/>
        <dbReference type="ChEBI" id="CHEBI:29986"/>
        <dbReference type="EC" id="5.1.1.3"/>
    </reaction>
</comment>
<gene>
    <name evidence="7 8" type="primary">murI</name>
    <name evidence="8" type="ORF">theurythT_09460</name>
</gene>
<sequence>MSDISTTSLPKSALPIGIFDSGIGGLSIAQNIKKQLPTESLIYIADNLHAPYGEKSDEFISERVIALGEYLASQPVKAIVVACNTATVTAIKTLREKLAIPIIGVEPAIKPAALNSQNKKVGVLVTQATASNQRLHELIHTYASGADVFIQPCPGLAELIEMQGNNQQAINTLLNDFLSPLLIEQIDTLVLGCTHYPLVKNAISEKVGDLVQIIDTAAPVTAQLKRKLSEKDLLAGAEGNKKGDVFYTTSCNQALSTTLQQLWLQPVDVKSLEL</sequence>
<evidence type="ECO:0000256" key="7">
    <source>
        <dbReference type="HAMAP-Rule" id="MF_00258"/>
    </source>
</evidence>
<dbReference type="InterPro" id="IPR001920">
    <property type="entry name" value="Asp/Glu_race"/>
</dbReference>
<keyword evidence="6 7" id="KW-0961">Cell wall biogenesis/degradation</keyword>
<evidence type="ECO:0000256" key="5">
    <source>
        <dbReference type="ARBA" id="ARBA00023235"/>
    </source>
</evidence>
<feature type="active site" description="Proton donor/acceptor" evidence="7">
    <location>
        <position position="83"/>
    </location>
</feature>
<keyword evidence="9" id="KW-1185">Reference proteome</keyword>
<dbReference type="InterPro" id="IPR033134">
    <property type="entry name" value="Asp/Glu_racemase_AS_2"/>
</dbReference>
<dbReference type="PROSITE" id="PS00923">
    <property type="entry name" value="ASP_GLU_RACEMASE_1"/>
    <property type="match status" value="1"/>
</dbReference>
<name>A0ABQ6H0U7_9GAMM</name>
<dbReference type="SUPFAM" id="SSF53681">
    <property type="entry name" value="Aspartate/glutamate racemase"/>
    <property type="match status" value="2"/>
</dbReference>
<dbReference type="NCBIfam" id="TIGR00067">
    <property type="entry name" value="glut_race"/>
    <property type="match status" value="1"/>
</dbReference>
<evidence type="ECO:0000256" key="4">
    <source>
        <dbReference type="ARBA" id="ARBA00022984"/>
    </source>
</evidence>
<evidence type="ECO:0000313" key="9">
    <source>
        <dbReference type="Proteomes" id="UP001157133"/>
    </source>
</evidence>
<keyword evidence="4 7" id="KW-0573">Peptidoglycan synthesis</keyword>
<comment type="similarity">
    <text evidence="7">Belongs to the aspartate/glutamate racemases family.</text>
</comment>
<dbReference type="EMBL" id="BSSU01000004">
    <property type="protein sequence ID" value="GLX81494.1"/>
    <property type="molecule type" value="Genomic_DNA"/>
</dbReference>
<dbReference type="Gene3D" id="3.40.50.1860">
    <property type="match status" value="2"/>
</dbReference>
<organism evidence="8 9">
    <name type="scientific">Thalassotalea eurytherma</name>
    <dbReference type="NCBI Taxonomy" id="1144278"/>
    <lineage>
        <taxon>Bacteria</taxon>
        <taxon>Pseudomonadati</taxon>
        <taxon>Pseudomonadota</taxon>
        <taxon>Gammaproteobacteria</taxon>
        <taxon>Alteromonadales</taxon>
        <taxon>Colwelliaceae</taxon>
        <taxon>Thalassotalea</taxon>
    </lineage>
</organism>
<dbReference type="RefSeq" id="WP_284206829.1">
    <property type="nucleotide sequence ID" value="NZ_BSSU01000004.1"/>
</dbReference>
<dbReference type="Pfam" id="PF01177">
    <property type="entry name" value="Asp_Glu_race"/>
    <property type="match status" value="1"/>
</dbReference>
<dbReference type="Proteomes" id="UP001157133">
    <property type="component" value="Unassembled WGS sequence"/>
</dbReference>
<feature type="binding site" evidence="7">
    <location>
        <begin position="20"/>
        <end position="21"/>
    </location>
    <ligand>
        <name>substrate</name>
    </ligand>
</feature>
<dbReference type="HAMAP" id="MF_00258">
    <property type="entry name" value="Glu_racemase"/>
    <property type="match status" value="1"/>
</dbReference>
<feature type="active site" description="Proton donor/acceptor" evidence="7">
    <location>
        <position position="193"/>
    </location>
</feature>
<comment type="function">
    <text evidence="7">Provides the (R)-glutamate required for cell wall biosynthesis.</text>
</comment>
<keyword evidence="3 7" id="KW-0133">Cell shape</keyword>
<comment type="pathway">
    <text evidence="7">Cell wall biogenesis; peptidoglycan biosynthesis.</text>
</comment>
<keyword evidence="5 7" id="KW-0413">Isomerase</keyword>
<evidence type="ECO:0000313" key="8">
    <source>
        <dbReference type="EMBL" id="GLX81494.1"/>
    </source>
</evidence>
<feature type="binding site" evidence="7">
    <location>
        <begin position="194"/>
        <end position="195"/>
    </location>
    <ligand>
        <name>substrate</name>
    </ligand>
</feature>
<dbReference type="PROSITE" id="PS00924">
    <property type="entry name" value="ASP_GLU_RACEMASE_2"/>
    <property type="match status" value="1"/>
</dbReference>
<dbReference type="EC" id="5.1.1.3" evidence="2 7"/>
<protein>
    <recommendedName>
        <fullName evidence="2 7">Glutamate racemase</fullName>
        <ecNumber evidence="2 7">5.1.1.3</ecNumber>
    </recommendedName>
</protein>
<dbReference type="PANTHER" id="PTHR21198">
    <property type="entry name" value="GLUTAMATE RACEMASE"/>
    <property type="match status" value="1"/>
</dbReference>
<dbReference type="PANTHER" id="PTHR21198:SF2">
    <property type="entry name" value="GLUTAMATE RACEMASE"/>
    <property type="match status" value="1"/>
</dbReference>
<feature type="binding site" evidence="7">
    <location>
        <begin position="52"/>
        <end position="53"/>
    </location>
    <ligand>
        <name>substrate</name>
    </ligand>
</feature>
<evidence type="ECO:0000256" key="2">
    <source>
        <dbReference type="ARBA" id="ARBA00013090"/>
    </source>
</evidence>
<evidence type="ECO:0000256" key="1">
    <source>
        <dbReference type="ARBA" id="ARBA00001602"/>
    </source>
</evidence>